<dbReference type="Proteomes" id="UP000092460">
    <property type="component" value="Unassembled WGS sequence"/>
</dbReference>
<evidence type="ECO:0000313" key="1">
    <source>
        <dbReference type="EnsemblMetazoa" id="GPPI044535-PA"/>
    </source>
</evidence>
<evidence type="ECO:0000313" key="2">
    <source>
        <dbReference type="Proteomes" id="UP000092460"/>
    </source>
</evidence>
<name>A0A1B0BYT6_9MUSC</name>
<keyword evidence="2" id="KW-1185">Reference proteome</keyword>
<protein>
    <submittedName>
        <fullName evidence="1">Uncharacterized protein</fullName>
    </submittedName>
</protein>
<dbReference type="EnsemblMetazoa" id="GPPI044535-RA">
    <property type="protein sequence ID" value="GPPI044535-PA"/>
    <property type="gene ID" value="GPPI044535"/>
</dbReference>
<dbReference type="VEuPathDB" id="VectorBase:GPPI044535"/>
<reference evidence="1" key="2">
    <citation type="submission" date="2020-05" db="UniProtKB">
        <authorList>
            <consortium name="EnsemblMetazoa"/>
        </authorList>
    </citation>
    <scope>IDENTIFICATION</scope>
    <source>
        <strain evidence="1">IAEA</strain>
    </source>
</reference>
<dbReference type="AlphaFoldDB" id="A0A1B0BYT6"/>
<organism evidence="1 2">
    <name type="scientific">Glossina palpalis gambiensis</name>
    <dbReference type="NCBI Taxonomy" id="67801"/>
    <lineage>
        <taxon>Eukaryota</taxon>
        <taxon>Metazoa</taxon>
        <taxon>Ecdysozoa</taxon>
        <taxon>Arthropoda</taxon>
        <taxon>Hexapoda</taxon>
        <taxon>Insecta</taxon>
        <taxon>Pterygota</taxon>
        <taxon>Neoptera</taxon>
        <taxon>Endopterygota</taxon>
        <taxon>Diptera</taxon>
        <taxon>Brachycera</taxon>
        <taxon>Muscomorpha</taxon>
        <taxon>Hippoboscoidea</taxon>
        <taxon>Glossinidae</taxon>
        <taxon>Glossina</taxon>
    </lineage>
</organism>
<dbReference type="EMBL" id="JXJN01022807">
    <property type="status" value="NOT_ANNOTATED_CDS"/>
    <property type="molecule type" value="Genomic_DNA"/>
</dbReference>
<reference evidence="2" key="1">
    <citation type="submission" date="2015-01" db="EMBL/GenBank/DDBJ databases">
        <authorList>
            <person name="Aksoy S."/>
            <person name="Warren W."/>
            <person name="Wilson R.K."/>
        </authorList>
    </citation>
    <scope>NUCLEOTIDE SEQUENCE [LARGE SCALE GENOMIC DNA]</scope>
    <source>
        <strain evidence="2">IAEA</strain>
    </source>
</reference>
<accession>A0A1B0BYT6</accession>
<proteinExistence type="predicted"/>
<sequence length="108" mass="12034">MGEGVLGLKQQEAITIFGFREDVLTITISAADLKRICLKKFKNSIFNIDLWNASRVIMVLGPPVLSAPDNSWYLSVVQQSVKTLKQRFGNSTLKAKPAMPLIIQKSKE</sequence>